<feature type="region of interest" description="Disordered" evidence="15">
    <location>
        <begin position="1801"/>
        <end position="1829"/>
    </location>
</feature>
<dbReference type="STRING" id="3750.A0A498JU23"/>
<evidence type="ECO:0000256" key="2">
    <source>
        <dbReference type="ARBA" id="ARBA00010899"/>
    </source>
</evidence>
<feature type="domain" description="Tr-type G" evidence="18">
    <location>
        <begin position="493"/>
        <end position="666"/>
    </location>
</feature>
<evidence type="ECO:0000313" key="20">
    <source>
        <dbReference type="Proteomes" id="UP000290289"/>
    </source>
</evidence>
<dbReference type="FunFam" id="3.40.50.10050:FF:000001">
    <property type="entry name" value="Translation initiation factor IF-2"/>
    <property type="match status" value="1"/>
</dbReference>
<gene>
    <name evidence="19" type="ORF">DVH24_010762</name>
</gene>
<dbReference type="FunFam" id="2.40.30.10:FF:000008">
    <property type="entry name" value="Translation initiation factor IF-2"/>
    <property type="match status" value="1"/>
</dbReference>
<dbReference type="InterPro" id="IPR009000">
    <property type="entry name" value="Transl_B-barrel_sf"/>
</dbReference>
<keyword evidence="10 13" id="KW-0505">Motor protein</keyword>
<dbReference type="FunFam" id="3.40.850.10:FF:000057">
    <property type="entry name" value="kinesin-like protein KIN-14R"/>
    <property type="match status" value="1"/>
</dbReference>
<dbReference type="SUPFAM" id="SSF52540">
    <property type="entry name" value="P-loop containing nucleoside triphosphate hydrolases"/>
    <property type="match status" value="2"/>
</dbReference>
<sequence>MQGTMASLVSLVSWGGLTIAGSSERSRLLVRKVSLPKTSFKGSRRWHCLRLSVCKYSVTTTDFVAEQGNEVSLDSNDYGGTKVVSDASADFVLKPSPKPVLKSSGGSSTEPLLGIDAADWDPSRISGDSDEENEEERNTVIESLGEVLEKAEKLETARVGELGTKTDSGSVNKRAPSNASVNLRNTKPVDTAATSKSKTLKSVWRKGDTVATVKKVVKESPKVSNTIQNEETKKGGEVKVESQPRAPLRTPQPPLRPQPTLQAKPSTAPPPTVKKPVVLKDVGAAPKSSEIDEADSSTKTKERKGPILIDKFASKKAVVDSVISQAVLAPSKPGKGPSPGKVKEGFRKKDAPGPRRRKVAEDILDEDTSELNVSIPGAARKGRKWNKASRKAARLQAEKEAAPVKVEILEVGEDGMLVDDLAFHLATTESEILGYLYSMGIKPDGVQTLDKDMVKMICKEYVVEVIDVDPVKVEEMARKKEILDEDDLDKLQDRPPVLTIMGHVDHGKTTLLDHIRKSKVAASEAGGITQGIGAYKVLVPIDGKLRSCVFLDTPGHEAFGAMRARGTRVTDIAIIVVAADDGIRPQTKEAIAHAKAAGVPIVIAINKIDKDGANPDRVMQELSSIGLMPEDWGGDIPMVQISALKGKNIDELLETVMLVAELQDLKANPHRSAKGSVIEAGLHKSKGPVVTLIVQNGTLKQGDIVVCGGAFGKVRALFDDGGNRVDEAGPSIPVQVLGLNNVPIAGDEFEVVSSLDIARERAELRAESLRNERISAKAGDGRVTLSSLASAVSAGKLSGIDLHQLNIILKVDLQGSIEAVRQALQVLPQDNVTLKFLLETTGDVSTSDIDLAAASKAIIFGFNVKVPGSVKSYGDNKGVEIRLYRVIYELIDDVRNAMEGLLEPVEERVTIGSAEVRAIFSSGSGRVAGCMINEGKVVKGCGVEVIRRGKVVHVGLVDSLKRVKEVVKEVNAGLECGIGVEDYDDWEEGDSLEFFNTVQKKRTLEEASASMAAAVEGTGRKDQCDSPRNSSTAATNNSPSDYTWLCSQLQRLTMVDPVYHDADANEVRVDCSRENCESSEVVSTPNSRDPVSNDGRSMMGFSLTSPDLVICAVSPDLPQTSYEDSPELMESKFHQKMDSSIELSFENGIDESQVTDTHKTPTVKFSTTLCQTFKEDLSPEASFELLPPPTQNDKLEEASLPDMSNNGGCTDDFLSSDSQMAECGSPKDTGNTDGEGDYHKLLICYEKQKKEIQEMRSALEELKKQNYSKSKECQEACNSLKELQNELMRKSMHVGSLAFAIEGQVKEKSRWFSSLRDLTRKLKIMKMDHIKLSEEALAYKKCLEDMNEIRTSIHSTINQQVNLHNDLKTKFIEGAKERKELYNKVLELKGNIRVFCRCRPLNTEEVAAGAAMAIDFESAKDGELSVKSNGVTRKTFKFDAVFGPQAEQVDVFEDTAPFATSVLDGYNVCIFAYGQTGSGKTFTMEGTEEARGVNFRTLQELFRIIRERKKLHRYDVSVSVLEVYNEQIRDLLVSGNQPGTAAKRLEIRQVGEGIHHVPGLVEAHVNNMSEVWEVLQTGSNARAVGSTNANEHSSRIHCVMVKGENLLNGECTRSKLWLVDLAGSERVAKTEVQGERLKETQNINRSLSSLGDVISALATKSSHIPFRNSKLTHLLQDSLGGDSKTLMFVQISPNENDVSETLCSLNFASRVRGIELGPAKRQLDTSEVLRYKQMFEKTKLDVKSKDVQIRKMEETVHGLELKIKERDLKNKNLQDKVKELEAQLLIERKLARQHVDTKIAEQHHQQIKHQQDEQSIAPTRSPFDSRPLASHNILSETGSVLGKDQVNPLQPLMEKTNNKPTAPLFHTTDGFIKHVDATEKENNPEMAEQFLVPKKTGRASICPTFQRIPVTAAPRRNSLIPLPSVPFRVQSPPPALPLAPIACHADKKVDPDVPETDCLPEQTPCSSPKVIRIGGKKLNSIVRRSLQKKIQIKSPMPPHMRKGVNVGMEKVRVSIGTRGRMAHRGLLGNGRRAGTKESQKPISHRERERGWNIIGTAARTATKS</sequence>
<dbReference type="Pfam" id="PF22042">
    <property type="entry name" value="EF-G_D2"/>
    <property type="match status" value="1"/>
</dbReference>
<dbReference type="InterPro" id="IPR036961">
    <property type="entry name" value="Kinesin_motor_dom_sf"/>
</dbReference>
<evidence type="ECO:0000256" key="13">
    <source>
        <dbReference type="PROSITE-ProRule" id="PRU00283"/>
    </source>
</evidence>
<dbReference type="InterPro" id="IPR044145">
    <property type="entry name" value="IF2_II"/>
</dbReference>
<feature type="coiled-coil region" evidence="14">
    <location>
        <begin position="1242"/>
        <end position="1272"/>
    </location>
</feature>
<feature type="compositionally biased region" description="Polar residues" evidence="15">
    <location>
        <begin position="165"/>
        <end position="185"/>
    </location>
</feature>
<keyword evidence="3" id="KW-0396">Initiation factor</keyword>
<dbReference type="InterPro" id="IPR036925">
    <property type="entry name" value="TIF_IF2_dom3_sf"/>
</dbReference>
<dbReference type="GO" id="GO:0005874">
    <property type="term" value="C:microtubule"/>
    <property type="evidence" value="ECO:0007669"/>
    <property type="project" value="UniProtKB-KW"/>
</dbReference>
<protein>
    <recommendedName>
        <fullName evidence="12">Translation initiation factor IF-2, chloroplastic</fullName>
    </recommendedName>
</protein>
<evidence type="ECO:0000256" key="9">
    <source>
        <dbReference type="ARBA" id="ARBA00023134"/>
    </source>
</evidence>
<dbReference type="PROSITE" id="PS01176">
    <property type="entry name" value="IF2"/>
    <property type="match status" value="1"/>
</dbReference>
<dbReference type="SMART" id="SM00129">
    <property type="entry name" value="KISc"/>
    <property type="match status" value="1"/>
</dbReference>
<evidence type="ECO:0000256" key="7">
    <source>
        <dbReference type="ARBA" id="ARBA00022917"/>
    </source>
</evidence>
<feature type="coiled-coil region" evidence="14">
    <location>
        <begin position="1763"/>
        <end position="1790"/>
    </location>
</feature>
<dbReference type="FunFam" id="3.40.50.300:FF:000019">
    <property type="entry name" value="Translation initiation factor IF-2"/>
    <property type="match status" value="1"/>
</dbReference>
<dbReference type="Gene3D" id="3.40.850.10">
    <property type="entry name" value="Kinesin motor domain"/>
    <property type="match status" value="1"/>
</dbReference>
<dbReference type="Pfam" id="PF11987">
    <property type="entry name" value="IF-2"/>
    <property type="match status" value="1"/>
</dbReference>
<keyword evidence="6 13" id="KW-0067">ATP-binding</keyword>
<dbReference type="CDD" id="cd01366">
    <property type="entry name" value="KISc_C_terminal"/>
    <property type="match status" value="1"/>
</dbReference>
<dbReference type="Pfam" id="PF00009">
    <property type="entry name" value="GTP_EFTU"/>
    <property type="match status" value="1"/>
</dbReference>
<feature type="chain" id="PRO_5019852577" description="Translation initiation factor IF-2, chloroplastic" evidence="16">
    <location>
        <begin position="21"/>
        <end position="2064"/>
    </location>
</feature>
<evidence type="ECO:0000256" key="12">
    <source>
        <dbReference type="ARBA" id="ARBA00044105"/>
    </source>
</evidence>
<feature type="region of interest" description="Disordered" evidence="15">
    <location>
        <begin position="329"/>
        <end position="358"/>
    </location>
</feature>
<organism evidence="19 20">
    <name type="scientific">Malus domestica</name>
    <name type="common">Apple</name>
    <name type="synonym">Pyrus malus</name>
    <dbReference type="NCBI Taxonomy" id="3750"/>
    <lineage>
        <taxon>Eukaryota</taxon>
        <taxon>Viridiplantae</taxon>
        <taxon>Streptophyta</taxon>
        <taxon>Embryophyta</taxon>
        <taxon>Tracheophyta</taxon>
        <taxon>Spermatophyta</taxon>
        <taxon>Magnoliopsida</taxon>
        <taxon>eudicotyledons</taxon>
        <taxon>Gunneridae</taxon>
        <taxon>Pentapetalae</taxon>
        <taxon>rosids</taxon>
        <taxon>fabids</taxon>
        <taxon>Rosales</taxon>
        <taxon>Rosaceae</taxon>
        <taxon>Amygdaloideae</taxon>
        <taxon>Maleae</taxon>
        <taxon>Malus</taxon>
    </lineage>
</organism>
<dbReference type="InterPro" id="IPR019821">
    <property type="entry name" value="Kinesin_motor_CS"/>
</dbReference>
<evidence type="ECO:0000256" key="5">
    <source>
        <dbReference type="ARBA" id="ARBA00022741"/>
    </source>
</evidence>
<evidence type="ECO:0000313" key="19">
    <source>
        <dbReference type="EMBL" id="RXH98437.1"/>
    </source>
</evidence>
<dbReference type="InterPro" id="IPR005225">
    <property type="entry name" value="Small_GTP-bd"/>
</dbReference>
<feature type="compositionally biased region" description="Basic and acidic residues" evidence="15">
    <location>
        <begin position="2034"/>
        <end position="2046"/>
    </location>
</feature>
<dbReference type="GO" id="GO:0005524">
    <property type="term" value="F:ATP binding"/>
    <property type="evidence" value="ECO:0007669"/>
    <property type="project" value="UniProtKB-UniRule"/>
</dbReference>
<evidence type="ECO:0000256" key="6">
    <source>
        <dbReference type="ARBA" id="ARBA00022840"/>
    </source>
</evidence>
<keyword evidence="4" id="KW-0493">Microtubule</keyword>
<dbReference type="InterPro" id="IPR001752">
    <property type="entry name" value="Kinesin_motor_dom"/>
</dbReference>
<dbReference type="GO" id="GO:0003777">
    <property type="term" value="F:microtubule motor activity"/>
    <property type="evidence" value="ECO:0007669"/>
    <property type="project" value="InterPro"/>
</dbReference>
<dbReference type="InterPro" id="IPR053905">
    <property type="entry name" value="EF-G-like_DII"/>
</dbReference>
<dbReference type="PANTHER" id="PTHR47972">
    <property type="entry name" value="KINESIN-LIKE PROTEIN KLP-3"/>
    <property type="match status" value="1"/>
</dbReference>
<feature type="compositionally biased region" description="Low complexity" evidence="15">
    <location>
        <begin position="330"/>
        <end position="340"/>
    </location>
</feature>
<reference evidence="19 20" key="1">
    <citation type="submission" date="2018-10" db="EMBL/GenBank/DDBJ databases">
        <title>A high-quality apple genome assembly.</title>
        <authorList>
            <person name="Hu J."/>
        </authorList>
    </citation>
    <scope>NUCLEOTIDE SEQUENCE [LARGE SCALE GENOMIC DNA]</scope>
    <source>
        <strain evidence="20">cv. HFTH1</strain>
        <tissue evidence="19">Young leaf</tissue>
    </source>
</reference>
<dbReference type="GO" id="GO:0003924">
    <property type="term" value="F:GTPase activity"/>
    <property type="evidence" value="ECO:0007669"/>
    <property type="project" value="InterPro"/>
</dbReference>
<evidence type="ECO:0000256" key="1">
    <source>
        <dbReference type="ARBA" id="ARBA00007733"/>
    </source>
</evidence>
<name>A0A498JU23_MALDO</name>
<evidence type="ECO:0000256" key="4">
    <source>
        <dbReference type="ARBA" id="ARBA00022701"/>
    </source>
</evidence>
<comment type="similarity">
    <text evidence="1">Belongs to the TRAFAC class translation factor GTPase superfamily. Classic translation factor GTPase family. IF-2 subfamily.</text>
</comment>
<dbReference type="PROSITE" id="PS00411">
    <property type="entry name" value="KINESIN_MOTOR_1"/>
    <property type="match status" value="1"/>
</dbReference>
<dbReference type="Proteomes" id="UP000290289">
    <property type="component" value="Chromosome 5"/>
</dbReference>
<evidence type="ECO:0000256" key="8">
    <source>
        <dbReference type="ARBA" id="ARBA00023054"/>
    </source>
</evidence>
<dbReference type="PANTHER" id="PTHR47972:SF35">
    <property type="entry name" value="KINESIN-LIKE PROTEIN KIN-14Q"/>
    <property type="match status" value="1"/>
</dbReference>
<dbReference type="EMBL" id="RDQH01000331">
    <property type="protein sequence ID" value="RXH98437.1"/>
    <property type="molecule type" value="Genomic_DNA"/>
</dbReference>
<evidence type="ECO:0000256" key="15">
    <source>
        <dbReference type="SAM" id="MobiDB-lite"/>
    </source>
</evidence>
<dbReference type="GO" id="GO:0007018">
    <property type="term" value="P:microtubule-based movement"/>
    <property type="evidence" value="ECO:0007669"/>
    <property type="project" value="InterPro"/>
</dbReference>
<feature type="region of interest" description="Disordered" evidence="15">
    <location>
        <begin position="97"/>
        <end position="138"/>
    </location>
</feature>
<evidence type="ECO:0000259" key="18">
    <source>
        <dbReference type="PROSITE" id="PS51722"/>
    </source>
</evidence>
<comment type="function">
    <text evidence="11">One of the essential components for the initiation of protein synthesis. Protects formylmethionyl-tRNA from spontaneous hydrolysis and promotes its binding to the 30S ribosomal subunits. Also involved in the hydrolysis of GTP during the formation of the 70S ribosomal complex.</text>
</comment>
<dbReference type="GO" id="GO:0005525">
    <property type="term" value="F:GTP binding"/>
    <property type="evidence" value="ECO:0007669"/>
    <property type="project" value="UniProtKB-KW"/>
</dbReference>
<feature type="binding site" evidence="13">
    <location>
        <begin position="1474"/>
        <end position="1481"/>
    </location>
    <ligand>
        <name>ATP</name>
        <dbReference type="ChEBI" id="CHEBI:30616"/>
    </ligand>
</feature>
<accession>A0A498JU23</accession>
<feature type="compositionally biased region" description="Basic and acidic residues" evidence="15">
    <location>
        <begin position="341"/>
        <end position="353"/>
    </location>
</feature>
<dbReference type="SUPFAM" id="SSF52156">
    <property type="entry name" value="Initiation factor IF2/eIF5b, domain 3"/>
    <property type="match status" value="1"/>
</dbReference>
<feature type="compositionally biased region" description="Basic and acidic residues" evidence="15">
    <location>
        <begin position="230"/>
        <end position="242"/>
    </location>
</feature>
<dbReference type="CDD" id="cd01887">
    <property type="entry name" value="IF2_eIF5B"/>
    <property type="match status" value="1"/>
</dbReference>
<feature type="signal peptide" evidence="16">
    <location>
        <begin position="1"/>
        <end position="20"/>
    </location>
</feature>
<dbReference type="InterPro" id="IPR027417">
    <property type="entry name" value="P-loop_NTPase"/>
</dbReference>
<feature type="region of interest" description="Disordered" evidence="15">
    <location>
        <begin position="2025"/>
        <end position="2046"/>
    </location>
</feature>
<dbReference type="CDD" id="cd03702">
    <property type="entry name" value="IF2_mtIF2_II"/>
    <property type="match status" value="1"/>
</dbReference>
<dbReference type="InterPro" id="IPR027640">
    <property type="entry name" value="Kinesin-like_fam"/>
</dbReference>
<feature type="region of interest" description="Disordered" evidence="15">
    <location>
        <begin position="1015"/>
        <end position="1037"/>
    </location>
</feature>
<dbReference type="GO" id="GO:0003743">
    <property type="term" value="F:translation initiation factor activity"/>
    <property type="evidence" value="ECO:0007669"/>
    <property type="project" value="UniProtKB-KW"/>
</dbReference>
<dbReference type="Gene3D" id="3.40.50.300">
    <property type="entry name" value="P-loop containing nucleotide triphosphate hydrolases"/>
    <property type="match status" value="1"/>
</dbReference>
<dbReference type="InterPro" id="IPR023115">
    <property type="entry name" value="TIF_IF2_dom3"/>
</dbReference>
<dbReference type="Gene3D" id="3.40.50.10050">
    <property type="entry name" value="Translation initiation factor IF- 2, domain 3"/>
    <property type="match status" value="1"/>
</dbReference>
<comment type="caution">
    <text evidence="19">The sequence shown here is derived from an EMBL/GenBank/DDBJ whole genome shotgun (WGS) entry which is preliminary data.</text>
</comment>
<feature type="region of interest" description="Disordered" evidence="15">
    <location>
        <begin position="213"/>
        <end position="310"/>
    </location>
</feature>
<dbReference type="Gene3D" id="2.40.30.10">
    <property type="entry name" value="Translation factors"/>
    <property type="match status" value="2"/>
</dbReference>
<evidence type="ECO:0000256" key="10">
    <source>
        <dbReference type="ARBA" id="ARBA00023175"/>
    </source>
</evidence>
<evidence type="ECO:0000256" key="14">
    <source>
        <dbReference type="SAM" id="Coils"/>
    </source>
</evidence>
<keyword evidence="7" id="KW-0648">Protein biosynthesis</keyword>
<keyword evidence="16" id="KW-0732">Signal</keyword>
<proteinExistence type="inferred from homology"/>
<dbReference type="InterPro" id="IPR000178">
    <property type="entry name" value="TF_IF2_bacterial-like"/>
</dbReference>
<dbReference type="InterPro" id="IPR000795">
    <property type="entry name" value="T_Tr_GTP-bd_dom"/>
</dbReference>
<feature type="domain" description="Kinesin motor" evidence="17">
    <location>
        <begin position="1391"/>
        <end position="1714"/>
    </location>
</feature>
<evidence type="ECO:0000256" key="11">
    <source>
        <dbReference type="ARBA" id="ARBA00025162"/>
    </source>
</evidence>
<evidence type="ECO:0000256" key="3">
    <source>
        <dbReference type="ARBA" id="ARBA00022540"/>
    </source>
</evidence>
<feature type="compositionally biased region" description="Basic and acidic residues" evidence="15">
    <location>
        <begin position="1801"/>
        <end position="1812"/>
    </location>
</feature>
<keyword evidence="20" id="KW-1185">Reference proteome</keyword>
<evidence type="ECO:0000259" key="17">
    <source>
        <dbReference type="PROSITE" id="PS50067"/>
    </source>
</evidence>
<dbReference type="SUPFAM" id="SSF50447">
    <property type="entry name" value="Translation proteins"/>
    <property type="match status" value="2"/>
</dbReference>
<dbReference type="GO" id="GO:0008017">
    <property type="term" value="F:microtubule binding"/>
    <property type="evidence" value="ECO:0007669"/>
    <property type="project" value="InterPro"/>
</dbReference>
<comment type="similarity">
    <text evidence="2">Belongs to the TRAFAC class myosin-kinesin ATPase superfamily. Kinesin family. KIN-14 subfamily.</text>
</comment>
<dbReference type="PROSITE" id="PS51722">
    <property type="entry name" value="G_TR_2"/>
    <property type="match status" value="1"/>
</dbReference>
<feature type="compositionally biased region" description="Low complexity" evidence="15">
    <location>
        <begin position="1026"/>
        <end position="1037"/>
    </location>
</feature>
<keyword evidence="9" id="KW-0342">GTP-binding</keyword>
<dbReference type="Pfam" id="PF00225">
    <property type="entry name" value="Kinesin"/>
    <property type="match status" value="1"/>
</dbReference>
<dbReference type="PRINTS" id="PR00380">
    <property type="entry name" value="KINESINHEAVY"/>
</dbReference>
<dbReference type="HAMAP" id="MF_00100_B">
    <property type="entry name" value="IF_2_B"/>
    <property type="match status" value="1"/>
</dbReference>
<feature type="region of interest" description="Disordered" evidence="15">
    <location>
        <begin position="158"/>
        <end position="198"/>
    </location>
</feature>
<feature type="compositionally biased region" description="Basic and acidic residues" evidence="15">
    <location>
        <begin position="296"/>
        <end position="305"/>
    </location>
</feature>
<dbReference type="NCBIfam" id="TIGR00487">
    <property type="entry name" value="IF-2"/>
    <property type="match status" value="1"/>
</dbReference>
<evidence type="ECO:0000256" key="16">
    <source>
        <dbReference type="SAM" id="SignalP"/>
    </source>
</evidence>
<dbReference type="FunFam" id="2.40.30.10:FF:000054">
    <property type="entry name" value="Translation initiation factor IF-2"/>
    <property type="match status" value="1"/>
</dbReference>
<keyword evidence="5 13" id="KW-0547">Nucleotide-binding</keyword>
<keyword evidence="8 14" id="KW-0175">Coiled coil</keyword>
<dbReference type="NCBIfam" id="TIGR00231">
    <property type="entry name" value="small_GTP"/>
    <property type="match status" value="1"/>
</dbReference>
<dbReference type="PROSITE" id="PS50067">
    <property type="entry name" value="KINESIN_MOTOR_2"/>
    <property type="match status" value="1"/>
</dbReference>
<dbReference type="CDD" id="cd03692">
    <property type="entry name" value="mtIF2_IVc"/>
    <property type="match status" value="1"/>
</dbReference>